<evidence type="ECO:0000313" key="2">
    <source>
        <dbReference type="Proteomes" id="UP000589626"/>
    </source>
</evidence>
<protein>
    <recommendedName>
        <fullName evidence="3">EthD domain-containing protein</fullName>
    </recommendedName>
</protein>
<dbReference type="Proteomes" id="UP000589626">
    <property type="component" value="Unassembled WGS sequence"/>
</dbReference>
<dbReference type="SUPFAM" id="SSF54909">
    <property type="entry name" value="Dimeric alpha+beta barrel"/>
    <property type="match status" value="1"/>
</dbReference>
<reference evidence="1 2" key="1">
    <citation type="submission" date="2020-08" db="EMBL/GenBank/DDBJ databases">
        <title>Sequencing the genomes of 1000 actinobacteria strains.</title>
        <authorList>
            <person name="Klenk H.-P."/>
        </authorList>
    </citation>
    <scope>NUCLEOTIDE SEQUENCE [LARGE SCALE GENOMIC DNA]</scope>
    <source>
        <strain evidence="1 2">DSM 105498</strain>
    </source>
</reference>
<gene>
    <name evidence="1" type="ORF">FHU40_001221</name>
</gene>
<name>A0A7W4Z1D8_9ACTN</name>
<evidence type="ECO:0008006" key="3">
    <source>
        <dbReference type="Google" id="ProtNLM"/>
    </source>
</evidence>
<organism evidence="1 2">
    <name type="scientific">Nocardioides soli</name>
    <dbReference type="NCBI Taxonomy" id="1036020"/>
    <lineage>
        <taxon>Bacteria</taxon>
        <taxon>Bacillati</taxon>
        <taxon>Actinomycetota</taxon>
        <taxon>Actinomycetes</taxon>
        <taxon>Propionibacteriales</taxon>
        <taxon>Nocardioidaceae</taxon>
        <taxon>Nocardioides</taxon>
    </lineage>
</organism>
<dbReference type="AlphaFoldDB" id="A0A7W4Z1D8"/>
<dbReference type="InterPro" id="IPR011008">
    <property type="entry name" value="Dimeric_a/b-barrel"/>
</dbReference>
<accession>A0A7W4Z1D8</accession>
<dbReference type="RefSeq" id="WP_183591321.1">
    <property type="nucleotide sequence ID" value="NZ_JACHWR010000001.1"/>
</dbReference>
<evidence type="ECO:0000313" key="1">
    <source>
        <dbReference type="EMBL" id="MBB3041420.1"/>
    </source>
</evidence>
<comment type="caution">
    <text evidence="1">The sequence shown here is derived from an EMBL/GenBank/DDBJ whole genome shotgun (WGS) entry which is preliminary data.</text>
</comment>
<dbReference type="EMBL" id="JACHWR010000001">
    <property type="protein sequence ID" value="MBB3041420.1"/>
    <property type="molecule type" value="Genomic_DNA"/>
</dbReference>
<sequence length="228" mass="24907">MSEPGFSKFVFAVWGVDVATDLRDARLHERLAAAGVGRLQVNVADEQVADALRIDHLPDPVDGFVSVWDGDPAQVARELGEVGTAHGYAVDERRRLDPPEAWDGSRADALANVAVLRRPAELDRAEWLRRWMVEHTAVGIRTQATFGYVQNVVHEPLTPGAPRIDGIVEELFPAAAVTDMHAFYGSGGDDAELGRRITELMASVARIGADRDLDLVPTGRYLYDLGRG</sequence>
<keyword evidence="2" id="KW-1185">Reference proteome</keyword>
<proteinExistence type="predicted"/>